<dbReference type="EMBL" id="BART01015156">
    <property type="protein sequence ID" value="GAG80833.1"/>
    <property type="molecule type" value="Genomic_DNA"/>
</dbReference>
<comment type="caution">
    <text evidence="1">The sequence shown here is derived from an EMBL/GenBank/DDBJ whole genome shotgun (WGS) entry which is preliminary data.</text>
</comment>
<dbReference type="AlphaFoldDB" id="X1B9L6"/>
<evidence type="ECO:0000313" key="1">
    <source>
        <dbReference type="EMBL" id="GAG80833.1"/>
    </source>
</evidence>
<reference evidence="1" key="1">
    <citation type="journal article" date="2014" name="Front. Microbiol.">
        <title>High frequency of phylogenetically diverse reductive dehalogenase-homologous genes in deep subseafloor sedimentary metagenomes.</title>
        <authorList>
            <person name="Kawai M."/>
            <person name="Futagami T."/>
            <person name="Toyoda A."/>
            <person name="Takaki Y."/>
            <person name="Nishi S."/>
            <person name="Hori S."/>
            <person name="Arai W."/>
            <person name="Tsubouchi T."/>
            <person name="Morono Y."/>
            <person name="Uchiyama I."/>
            <person name="Ito T."/>
            <person name="Fujiyama A."/>
            <person name="Inagaki F."/>
            <person name="Takami H."/>
        </authorList>
    </citation>
    <scope>NUCLEOTIDE SEQUENCE</scope>
    <source>
        <strain evidence="1">Expedition CK06-06</strain>
    </source>
</reference>
<evidence type="ECO:0000313" key="2">
    <source>
        <dbReference type="EMBL" id="GAH63160.1"/>
    </source>
</evidence>
<name>X1B9L6_9ZZZZ</name>
<dbReference type="EMBL" id="BARU01029078">
    <property type="protein sequence ID" value="GAH63160.1"/>
    <property type="molecule type" value="Genomic_DNA"/>
</dbReference>
<organism evidence="1">
    <name type="scientific">marine sediment metagenome</name>
    <dbReference type="NCBI Taxonomy" id="412755"/>
    <lineage>
        <taxon>unclassified sequences</taxon>
        <taxon>metagenomes</taxon>
        <taxon>ecological metagenomes</taxon>
    </lineage>
</organism>
<sequence length="70" mass="8060">MSKVMVRIDLEEIKKTISKLSDSEKESLFFELSPGLGKALQKMEQKALKNLREGKTIPLEKVENELQDRI</sequence>
<gene>
    <name evidence="1" type="ORF">S01H4_29511</name>
    <name evidence="2" type="ORF">S03H2_46325</name>
</gene>
<protein>
    <submittedName>
        <fullName evidence="1">Uncharacterized protein</fullName>
    </submittedName>
</protein>
<accession>X1B9L6</accession>
<proteinExistence type="predicted"/>